<evidence type="ECO:0000256" key="1">
    <source>
        <dbReference type="ARBA" id="ARBA00004196"/>
    </source>
</evidence>
<dbReference type="Gene3D" id="2.40.420.20">
    <property type="match status" value="1"/>
</dbReference>
<comment type="subcellular location">
    <subcellularLocation>
        <location evidence="1">Cell envelope</location>
    </subcellularLocation>
</comment>
<evidence type="ECO:0000259" key="4">
    <source>
        <dbReference type="Pfam" id="PF25982"/>
    </source>
</evidence>
<dbReference type="Gene3D" id="2.40.30.170">
    <property type="match status" value="1"/>
</dbReference>
<evidence type="ECO:0000313" key="9">
    <source>
        <dbReference type="Proteomes" id="UP000587477"/>
    </source>
</evidence>
<accession>A0A411A5I0</accession>
<dbReference type="PANTHER" id="PTHR32347:SF14">
    <property type="entry name" value="EFFLUX SYSTEM COMPONENT YKNX-RELATED"/>
    <property type="match status" value="1"/>
</dbReference>
<dbReference type="InterPro" id="IPR050465">
    <property type="entry name" value="UPF0194_transport"/>
</dbReference>
<gene>
    <name evidence="8" type="primary">yknX</name>
    <name evidence="8" type="ORF">BACVE_000179</name>
</gene>
<sequence>MKKIYIGIGIAVIVAVFIGINIYKSAAPAGGSAGKKIETGTMENREISSTVMVPGTLKFSKEQYVFYEADKGTLDKVKVKEGDKVKKGSSLVTYTNEQLNLDKEQNELTEQSKRMQIEQVEEKLRALNSKEQDLAKQVGEAEAKKQIESERTDLQLQQKTAEIELKQSDLQKQSLENQVANLNVKSEMDGTVISVNQEAASKKSDIQEPVIHIGDPEHLIVAGNLSEYDTLKVKKGQSVTITSDAIPGKTWKGRVAAVGLVPDQKSSAASGESAEQAVQYPFQVKLIGNLPEGKPGFKLIMNIETDKRKADTLPSSAVKKDGDEHWVFTVKDGKAKRVKVKVGDTANQLTEIKEGLSKDDKVILNPADDLTDGTDVKA</sequence>
<keyword evidence="3" id="KW-0175">Coiled coil</keyword>
<feature type="domain" description="YknX-like beta-barrel" evidence="7">
    <location>
        <begin position="219"/>
        <end position="303"/>
    </location>
</feature>
<comment type="similarity">
    <text evidence="2">Belongs to the membrane fusion protein (MFP) (TC 8.A.1) family.</text>
</comment>
<dbReference type="InterPro" id="IPR006143">
    <property type="entry name" value="RND_pump_MFP"/>
</dbReference>
<feature type="domain" description="YknX-like alpha-helical hairpin" evidence="4">
    <location>
        <begin position="97"/>
        <end position="180"/>
    </location>
</feature>
<dbReference type="GO" id="GO:0030313">
    <property type="term" value="C:cell envelope"/>
    <property type="evidence" value="ECO:0007669"/>
    <property type="project" value="UniProtKB-SubCell"/>
</dbReference>
<dbReference type="Pfam" id="PF25989">
    <property type="entry name" value="YknX_C"/>
    <property type="match status" value="1"/>
</dbReference>
<dbReference type="RefSeq" id="WP_063636612.1">
    <property type="nucleotide sequence ID" value="NZ_BDDG01000002.1"/>
</dbReference>
<dbReference type="Pfam" id="PF25990">
    <property type="entry name" value="Beta-barrel_YknX"/>
    <property type="match status" value="1"/>
</dbReference>
<evidence type="ECO:0000256" key="2">
    <source>
        <dbReference type="ARBA" id="ARBA00009477"/>
    </source>
</evidence>
<dbReference type="GO" id="GO:0016020">
    <property type="term" value="C:membrane"/>
    <property type="evidence" value="ECO:0007669"/>
    <property type="project" value="InterPro"/>
</dbReference>
<protein>
    <submittedName>
        <fullName evidence="8">Efflux system component YknX</fullName>
    </submittedName>
</protein>
<evidence type="ECO:0000313" key="8">
    <source>
        <dbReference type="EMBL" id="QOY25251.1"/>
    </source>
</evidence>
<evidence type="ECO:0000256" key="3">
    <source>
        <dbReference type="ARBA" id="ARBA00023054"/>
    </source>
</evidence>
<dbReference type="GO" id="GO:0022857">
    <property type="term" value="F:transmembrane transporter activity"/>
    <property type="evidence" value="ECO:0007669"/>
    <property type="project" value="InterPro"/>
</dbReference>
<dbReference type="NCBIfam" id="TIGR01730">
    <property type="entry name" value="RND_mfp"/>
    <property type="match status" value="1"/>
</dbReference>
<feature type="domain" description="YknX-like barrel-sandwich hybrid" evidence="5">
    <location>
        <begin position="63"/>
        <end position="214"/>
    </location>
</feature>
<evidence type="ECO:0000259" key="7">
    <source>
        <dbReference type="Pfam" id="PF25990"/>
    </source>
</evidence>
<organism evidence="8 9">
    <name type="scientific">Bacillus velezensis</name>
    <dbReference type="NCBI Taxonomy" id="492670"/>
    <lineage>
        <taxon>Bacteria</taxon>
        <taxon>Bacillati</taxon>
        <taxon>Bacillota</taxon>
        <taxon>Bacilli</taxon>
        <taxon>Bacillales</taxon>
        <taxon>Bacillaceae</taxon>
        <taxon>Bacillus</taxon>
        <taxon>Bacillus amyloliquefaciens group</taxon>
    </lineage>
</organism>
<dbReference type="Proteomes" id="UP000587477">
    <property type="component" value="Chromosome"/>
</dbReference>
<dbReference type="Pfam" id="PF25982">
    <property type="entry name" value="HH_YknX"/>
    <property type="match status" value="1"/>
</dbReference>
<reference evidence="9" key="1">
    <citation type="submission" date="2020-10" db="EMBL/GenBank/DDBJ databases">
        <title>Complete genome sequence of Bacillus velezensis NST6.</title>
        <authorList>
            <person name="Choi J."/>
        </authorList>
    </citation>
    <scope>NUCLEOTIDE SEQUENCE [LARGE SCALE GENOMIC DNA]</scope>
    <source>
        <strain evidence="9">NST6</strain>
    </source>
</reference>
<feature type="domain" description="YknX-like C-terminal permuted SH3-like" evidence="6">
    <location>
        <begin position="312"/>
        <end position="377"/>
    </location>
</feature>
<evidence type="ECO:0000259" key="5">
    <source>
        <dbReference type="Pfam" id="PF25984"/>
    </source>
</evidence>
<proteinExistence type="inferred from homology"/>
<dbReference type="PANTHER" id="PTHR32347">
    <property type="entry name" value="EFFLUX SYSTEM COMPONENT YKNX-RELATED"/>
    <property type="match status" value="1"/>
</dbReference>
<dbReference type="InterPro" id="IPR058639">
    <property type="entry name" value="BSH_YknX-like"/>
</dbReference>
<dbReference type="AlphaFoldDB" id="A0A411A5I0"/>
<dbReference type="InterPro" id="IPR058636">
    <property type="entry name" value="Beta-barrel_YknX"/>
</dbReference>
<dbReference type="Pfam" id="PF25984">
    <property type="entry name" value="BSH_YknX"/>
    <property type="match status" value="1"/>
</dbReference>
<dbReference type="EMBL" id="CP063687">
    <property type="protein sequence ID" value="QOY25251.1"/>
    <property type="molecule type" value="Genomic_DNA"/>
</dbReference>
<evidence type="ECO:0000259" key="6">
    <source>
        <dbReference type="Pfam" id="PF25989"/>
    </source>
</evidence>
<name>A0A411A5I0_BACVE</name>
<dbReference type="InterPro" id="IPR058637">
    <property type="entry name" value="YknX-like_C"/>
</dbReference>
<dbReference type="InterPro" id="IPR058638">
    <property type="entry name" value="HH_YknX-like"/>
</dbReference>